<proteinExistence type="predicted"/>
<dbReference type="PANTHER" id="PTHR46825:SF9">
    <property type="entry name" value="BETA-LACTAMASE-RELATED DOMAIN-CONTAINING PROTEIN"/>
    <property type="match status" value="1"/>
</dbReference>
<dbReference type="InterPro" id="IPR050491">
    <property type="entry name" value="AmpC-like"/>
</dbReference>
<dbReference type="InterPro" id="IPR001466">
    <property type="entry name" value="Beta-lactam-related"/>
</dbReference>
<dbReference type="Proteomes" id="UP000292347">
    <property type="component" value="Unassembled WGS sequence"/>
</dbReference>
<dbReference type="AlphaFoldDB" id="A0A4Q2IQX2"/>
<gene>
    <name evidence="2" type="ORF">EO081_15180</name>
</gene>
<evidence type="ECO:0000313" key="3">
    <source>
        <dbReference type="Proteomes" id="UP000292347"/>
    </source>
</evidence>
<dbReference type="GO" id="GO:0016787">
    <property type="term" value="F:hydrolase activity"/>
    <property type="evidence" value="ECO:0007669"/>
    <property type="project" value="UniProtKB-KW"/>
</dbReference>
<feature type="domain" description="Beta-lactamase-related" evidence="1">
    <location>
        <begin position="73"/>
        <end position="387"/>
    </location>
</feature>
<reference evidence="2 3" key="1">
    <citation type="submission" date="2019-01" db="EMBL/GenBank/DDBJ databases">
        <title>Sphingomonas mucosissima sp. nov. and Sphingomonas desiccabilis sp. nov., from biological soil crusts in the Colorado Plateau, USA.</title>
        <authorList>
            <person name="Zhu D."/>
        </authorList>
    </citation>
    <scope>NUCLEOTIDE SEQUENCE [LARGE SCALE GENOMIC DNA]</scope>
    <source>
        <strain evidence="2 3">CP1D</strain>
    </source>
</reference>
<comment type="caution">
    <text evidence="2">The sequence shown here is derived from an EMBL/GenBank/DDBJ whole genome shotgun (WGS) entry which is preliminary data.</text>
</comment>
<dbReference type="Pfam" id="PF00144">
    <property type="entry name" value="Beta-lactamase"/>
    <property type="match status" value="1"/>
</dbReference>
<evidence type="ECO:0000259" key="1">
    <source>
        <dbReference type="Pfam" id="PF00144"/>
    </source>
</evidence>
<dbReference type="SUPFAM" id="SSF56601">
    <property type="entry name" value="beta-lactamase/transpeptidase-like"/>
    <property type="match status" value="1"/>
</dbReference>
<protein>
    <submittedName>
        <fullName evidence="2">Class A beta-lactamase-related serine hydrolase</fullName>
    </submittedName>
</protein>
<name>A0A4Q2IQX2_9SPHN</name>
<sequence>MRINRLVAMVAAVAALVGGVSLAQAPDAPPLTPAPAIAAPELPTLAPGSIGARALTAADLDGWLDGYLPYALHSGDIAGAVVTVVKDGQVIAARGYGYADIAKRQPVDPARTLFRPGSVSKLVTWTAVMQQVEAGRLDLDRDVNAYLDFRIPPRRGQPVTLRQIMTHTAGFEEAMKDLILDDPQDVQPLGGYLKRWTPRRIFDAGTTPAYSNWATALAGYIVERVSGVPFDTYVEERIFAPLDMRTATFRQPLPGRLAPLMAVGYPRASEPAQPFEIVVPGPAGSLSASGLDMAKFMIAHLESGRGILSPATAATMHDSPLDHVDPASLIPPLNRMELGFFETNINGRDVIAHLGDTNNFHTSLHLFRAEHVGFYVSFNSAGREGAAHVLRGQLFQDFADRYFPATGRDGRVDARTAAEHARMMVGHWQNSRHSESAFPAILNLFGQSEVTVDGEGRLVVPALTGPGGAVQRWEEIASFVWRDVNGHDRLAAKVVDGKVVRWSFDLVAPFMVFDRVPASLSAAWLKPALYASLVILLLTALYWPAGWLLRRRYKTPIGVHGAALRAYRATRIMALAELLVLAGWAIFVIQAFSSISLLSDRTNGVLWLLQIAGAIVFVGAVGIAGWNAWLTWRDGRGWTRKLWSLLVLLATVVVLYVAWAFGLLAMTVNY</sequence>
<organism evidence="2 3">
    <name type="scientific">Sphingomonas desiccabilis</name>
    <dbReference type="NCBI Taxonomy" id="429134"/>
    <lineage>
        <taxon>Bacteria</taxon>
        <taxon>Pseudomonadati</taxon>
        <taxon>Pseudomonadota</taxon>
        <taxon>Alphaproteobacteria</taxon>
        <taxon>Sphingomonadales</taxon>
        <taxon>Sphingomonadaceae</taxon>
        <taxon>Sphingomonas</taxon>
    </lineage>
</organism>
<dbReference type="InterPro" id="IPR012338">
    <property type="entry name" value="Beta-lactam/transpept-like"/>
</dbReference>
<dbReference type="EMBL" id="SDPT01000003">
    <property type="protein sequence ID" value="RXZ30517.1"/>
    <property type="molecule type" value="Genomic_DNA"/>
</dbReference>
<dbReference type="OrthoDB" id="119951at2"/>
<accession>A0A4Q2IQX2</accession>
<dbReference type="PANTHER" id="PTHR46825">
    <property type="entry name" value="D-ALANYL-D-ALANINE-CARBOXYPEPTIDASE/ENDOPEPTIDASE AMPH"/>
    <property type="match status" value="1"/>
</dbReference>
<dbReference type="Gene3D" id="3.40.710.10">
    <property type="entry name" value="DD-peptidase/beta-lactamase superfamily"/>
    <property type="match status" value="1"/>
</dbReference>
<keyword evidence="3" id="KW-1185">Reference proteome</keyword>
<dbReference type="RefSeq" id="WP_129343073.1">
    <property type="nucleotide sequence ID" value="NZ_JACIDD010000003.1"/>
</dbReference>
<keyword evidence="2" id="KW-0378">Hydrolase</keyword>
<evidence type="ECO:0000313" key="2">
    <source>
        <dbReference type="EMBL" id="RXZ30517.1"/>
    </source>
</evidence>